<dbReference type="Gene3D" id="2.60.120.260">
    <property type="entry name" value="Galactose-binding domain-like"/>
    <property type="match status" value="1"/>
</dbReference>
<dbReference type="NCBIfam" id="TIGR02595">
    <property type="entry name" value="PEP_CTERM"/>
    <property type="match status" value="1"/>
</dbReference>
<accession>A0A8J7MDK7</accession>
<feature type="chain" id="PRO_5035195342" evidence="1">
    <location>
        <begin position="21"/>
        <end position="224"/>
    </location>
</feature>
<dbReference type="EMBL" id="JAENIM010000031">
    <property type="protein sequence ID" value="MBK1790670.1"/>
    <property type="molecule type" value="Genomic_DNA"/>
</dbReference>
<evidence type="ECO:0000313" key="3">
    <source>
        <dbReference type="Proteomes" id="UP000624703"/>
    </source>
</evidence>
<evidence type="ECO:0000313" key="2">
    <source>
        <dbReference type="EMBL" id="MBK1790670.1"/>
    </source>
</evidence>
<dbReference type="AlphaFoldDB" id="A0A8J7MDK7"/>
<protein>
    <submittedName>
        <fullName evidence="2">PEP-CTERM sorting domain-containing protein</fullName>
    </submittedName>
</protein>
<keyword evidence="3" id="KW-1185">Reference proteome</keyword>
<dbReference type="InterPro" id="IPR013424">
    <property type="entry name" value="Ice-binding_C"/>
</dbReference>
<evidence type="ECO:0000256" key="1">
    <source>
        <dbReference type="SAM" id="SignalP"/>
    </source>
</evidence>
<sequence length="224" mass="23528">MKLLTQIIGCAALTLGSAHATTTLIGGSIGNGNFEAALPDGSDNSSIDYSGHWYYNSTSGDAADGQIKAKTWAASEGSAGLWLKAYKADTASSFGQEFAATEGSTYTLSADFKATSTVIADGASLDMSIIWLDIDGEVMYAETLSLSDSYTSSNELWETFELTATAPEGVSDVQIEFDFATTKDGSTGGGFMLDDVNFTVIPEPSAVSLLGLSGICLLLRRRRC</sequence>
<gene>
    <name evidence="2" type="ORF">JIN82_05820</name>
</gene>
<organism evidence="2 3">
    <name type="scientific">Persicirhabdus sediminis</name>
    <dbReference type="NCBI Taxonomy" id="454144"/>
    <lineage>
        <taxon>Bacteria</taxon>
        <taxon>Pseudomonadati</taxon>
        <taxon>Verrucomicrobiota</taxon>
        <taxon>Verrucomicrobiia</taxon>
        <taxon>Verrucomicrobiales</taxon>
        <taxon>Verrucomicrobiaceae</taxon>
        <taxon>Persicirhabdus</taxon>
    </lineage>
</organism>
<name>A0A8J7MDK7_9BACT</name>
<feature type="signal peptide" evidence="1">
    <location>
        <begin position="1"/>
        <end position="20"/>
    </location>
</feature>
<keyword evidence="1" id="KW-0732">Signal</keyword>
<reference evidence="2" key="1">
    <citation type="submission" date="2021-01" db="EMBL/GenBank/DDBJ databases">
        <title>Modified the classification status of verrucomicrobia.</title>
        <authorList>
            <person name="Feng X."/>
        </authorList>
    </citation>
    <scope>NUCLEOTIDE SEQUENCE</scope>
    <source>
        <strain evidence="2">_KCTC 22039</strain>
    </source>
</reference>
<dbReference type="RefSeq" id="WP_200310696.1">
    <property type="nucleotide sequence ID" value="NZ_JAENIM010000031.1"/>
</dbReference>
<comment type="caution">
    <text evidence="2">The sequence shown here is derived from an EMBL/GenBank/DDBJ whole genome shotgun (WGS) entry which is preliminary data.</text>
</comment>
<proteinExistence type="predicted"/>
<dbReference type="Proteomes" id="UP000624703">
    <property type="component" value="Unassembled WGS sequence"/>
</dbReference>